<proteinExistence type="predicted"/>
<reference evidence="1 2" key="1">
    <citation type="submission" date="2022-11" db="EMBL/GenBank/DDBJ databases">
        <title>Minimal conservation of predation-associated metabolite biosynthetic gene clusters underscores biosynthetic potential of Myxococcota including descriptions for ten novel species: Archangium lansinium sp. nov., Myxococcus landrumus sp. nov., Nannocystis bai.</title>
        <authorList>
            <person name="Ahearne A."/>
            <person name="Stevens C."/>
            <person name="Dowd S."/>
        </authorList>
    </citation>
    <scope>NUCLEOTIDE SEQUENCE [LARGE SCALE GENOMIC DNA]</scope>
    <source>
        <strain evidence="1 2">RJM3</strain>
    </source>
</reference>
<dbReference type="SUPFAM" id="SSF54285">
    <property type="entry name" value="MoaD/ThiS"/>
    <property type="match status" value="1"/>
</dbReference>
<protein>
    <submittedName>
        <fullName evidence="1">MoaD/ThiS family protein</fullName>
    </submittedName>
</protein>
<comment type="caution">
    <text evidence="1">The sequence shown here is derived from an EMBL/GenBank/DDBJ whole genome shotgun (WGS) entry which is preliminary data.</text>
</comment>
<dbReference type="InterPro" id="IPR012675">
    <property type="entry name" value="Beta-grasp_dom_sf"/>
</dbReference>
<keyword evidence="2" id="KW-1185">Reference proteome</keyword>
<dbReference type="PANTHER" id="PTHR38031">
    <property type="entry name" value="SULFUR CARRIER PROTEIN SLR0821-RELATED"/>
    <property type="match status" value="1"/>
</dbReference>
<dbReference type="EMBL" id="JAQNDO010000001">
    <property type="protein sequence ID" value="MDC0747630.1"/>
    <property type="molecule type" value="Genomic_DNA"/>
</dbReference>
<name>A0ABT5F0Q4_9BACT</name>
<evidence type="ECO:0000313" key="1">
    <source>
        <dbReference type="EMBL" id="MDC0747630.1"/>
    </source>
</evidence>
<dbReference type="RefSeq" id="WP_271926173.1">
    <property type="nucleotide sequence ID" value="NZ_JAQNDO010000001.1"/>
</dbReference>
<dbReference type="CDD" id="cd17040">
    <property type="entry name" value="Ubl_MoaD_like"/>
    <property type="match status" value="1"/>
</dbReference>
<dbReference type="InterPro" id="IPR052045">
    <property type="entry name" value="Sulfur_Carrier/Prot_Modifier"/>
</dbReference>
<dbReference type="PANTHER" id="PTHR38031:SF1">
    <property type="entry name" value="SULFUR CARRIER PROTEIN CYSO"/>
    <property type="match status" value="1"/>
</dbReference>
<gene>
    <name evidence="1" type="ORF">POL67_40230</name>
</gene>
<dbReference type="Gene3D" id="3.10.20.30">
    <property type="match status" value="1"/>
</dbReference>
<accession>A0ABT5F0Q4</accession>
<dbReference type="InterPro" id="IPR016155">
    <property type="entry name" value="Mopterin_synth/thiamin_S_b"/>
</dbReference>
<evidence type="ECO:0000313" key="2">
    <source>
        <dbReference type="Proteomes" id="UP001221411"/>
    </source>
</evidence>
<dbReference type="Proteomes" id="UP001221411">
    <property type="component" value="Unassembled WGS sequence"/>
</dbReference>
<sequence>MTNSRLVREASRRMPRVTFTPHIARHVPCPARDVDGRTVREALDVYFAAEPAVRGYVLDEQGVVRKHVVIFVDGQQTTDRTSLGDRVSEGSVIYVMQALSGG</sequence>
<organism evidence="1 2">
    <name type="scientific">Polyangium mundeleinium</name>
    <dbReference type="NCBI Taxonomy" id="2995306"/>
    <lineage>
        <taxon>Bacteria</taxon>
        <taxon>Pseudomonadati</taxon>
        <taxon>Myxococcota</taxon>
        <taxon>Polyangia</taxon>
        <taxon>Polyangiales</taxon>
        <taxon>Polyangiaceae</taxon>
        <taxon>Polyangium</taxon>
    </lineage>
</organism>